<evidence type="ECO:0000259" key="2">
    <source>
        <dbReference type="Pfam" id="PF13511"/>
    </source>
</evidence>
<comment type="caution">
    <text evidence="3">The sequence shown here is derived from an EMBL/GenBank/DDBJ whole genome shotgun (WGS) entry which is preliminary data.</text>
</comment>
<feature type="domain" description="DUF4124" evidence="2">
    <location>
        <begin position="14"/>
        <end position="51"/>
    </location>
</feature>
<dbReference type="InterPro" id="IPR025392">
    <property type="entry name" value="DUF4124"/>
</dbReference>
<keyword evidence="4" id="KW-1185">Reference proteome</keyword>
<sequence length="156" mass="17652">MGKTASIILVTIISLLFSVTVFAEVFQWKDSDGNVHFGDQPPISSNVKPVDVILSPTTQLSALTSSTENADSGEPKNSVKKKIVMYATSWCQYCEKARNYFKNNKIRYIEYDVEKLLKRMKEFKKKGGTGYPLILIGKKHKMHGFSASGFERRYKS</sequence>
<dbReference type="GO" id="GO:0045454">
    <property type="term" value="P:cell redox homeostasis"/>
    <property type="evidence" value="ECO:0007669"/>
    <property type="project" value="TreeGrafter"/>
</dbReference>
<dbReference type="PROSITE" id="PS51354">
    <property type="entry name" value="GLUTAREDOXIN_2"/>
    <property type="match status" value="1"/>
</dbReference>
<reference evidence="3 4" key="1">
    <citation type="submission" date="2018-12" db="EMBL/GenBank/DDBJ databases">
        <authorList>
            <person name="Yu L."/>
        </authorList>
    </citation>
    <scope>NUCLEOTIDE SEQUENCE [LARGE SCALE GENOMIC DNA]</scope>
    <source>
        <strain evidence="3 4">HAW-EB2</strain>
    </source>
</reference>
<dbReference type="GO" id="GO:0009055">
    <property type="term" value="F:electron transfer activity"/>
    <property type="evidence" value="ECO:0007669"/>
    <property type="project" value="TreeGrafter"/>
</dbReference>
<name>A0A431WVZ3_9GAMM</name>
<dbReference type="Pfam" id="PF00462">
    <property type="entry name" value="Glutaredoxin"/>
    <property type="match status" value="1"/>
</dbReference>
<evidence type="ECO:0000259" key="1">
    <source>
        <dbReference type="Pfam" id="PF00462"/>
    </source>
</evidence>
<dbReference type="OrthoDB" id="8991911at2"/>
<dbReference type="Pfam" id="PF13511">
    <property type="entry name" value="DUF4124"/>
    <property type="match status" value="1"/>
</dbReference>
<dbReference type="PANTHER" id="PTHR34386:SF1">
    <property type="entry name" value="GLUTAREDOXIN-LIKE PROTEIN NRDH"/>
    <property type="match status" value="1"/>
</dbReference>
<dbReference type="InterPro" id="IPR051548">
    <property type="entry name" value="Grx-like_ET"/>
</dbReference>
<protein>
    <submittedName>
        <fullName evidence="3">Glutaredoxin family protein</fullName>
    </submittedName>
</protein>
<proteinExistence type="predicted"/>
<dbReference type="AlphaFoldDB" id="A0A431WVZ3"/>
<dbReference type="PANTHER" id="PTHR34386">
    <property type="entry name" value="GLUTAREDOXIN"/>
    <property type="match status" value="1"/>
</dbReference>
<feature type="domain" description="Glutaredoxin" evidence="1">
    <location>
        <begin position="83"/>
        <end position="140"/>
    </location>
</feature>
<evidence type="ECO:0000313" key="4">
    <source>
        <dbReference type="Proteomes" id="UP000267448"/>
    </source>
</evidence>
<dbReference type="EMBL" id="RXNU01000003">
    <property type="protein sequence ID" value="RTR39605.1"/>
    <property type="molecule type" value="Genomic_DNA"/>
</dbReference>
<accession>A0A431WVZ3</accession>
<dbReference type="InterPro" id="IPR036249">
    <property type="entry name" value="Thioredoxin-like_sf"/>
</dbReference>
<dbReference type="InterPro" id="IPR002109">
    <property type="entry name" value="Glutaredoxin"/>
</dbReference>
<organism evidence="3 4">
    <name type="scientific">Shewanella canadensis</name>
    <dbReference type="NCBI Taxonomy" id="271096"/>
    <lineage>
        <taxon>Bacteria</taxon>
        <taxon>Pseudomonadati</taxon>
        <taxon>Pseudomonadota</taxon>
        <taxon>Gammaproteobacteria</taxon>
        <taxon>Alteromonadales</taxon>
        <taxon>Shewanellaceae</taxon>
        <taxon>Shewanella</taxon>
    </lineage>
</organism>
<dbReference type="Proteomes" id="UP000267448">
    <property type="component" value="Unassembled WGS sequence"/>
</dbReference>
<dbReference type="SUPFAM" id="SSF52833">
    <property type="entry name" value="Thioredoxin-like"/>
    <property type="match status" value="1"/>
</dbReference>
<dbReference type="RefSeq" id="WP_126519625.1">
    <property type="nucleotide sequence ID" value="NZ_RXNU01000003.1"/>
</dbReference>
<dbReference type="CDD" id="cd02976">
    <property type="entry name" value="NrdH"/>
    <property type="match status" value="1"/>
</dbReference>
<gene>
    <name evidence="3" type="ORF">EKG38_07320</name>
</gene>
<evidence type="ECO:0000313" key="3">
    <source>
        <dbReference type="EMBL" id="RTR39605.1"/>
    </source>
</evidence>
<dbReference type="Gene3D" id="3.40.30.10">
    <property type="entry name" value="Glutaredoxin"/>
    <property type="match status" value="1"/>
</dbReference>